<sequence length="969" mass="110483">MDQILLSGHLSLVNADIFVKMWLLENLTCNLPYLTRRAYGCCVQYQQPFESKFKREQRGSHQSLLEMTQTQRKKIAAACKYMKQLGFSREQVNPKLKELLVLYLNQWTFIEEENYKVLVDALLLDNDQHDKRIESDKKETGSTSKNKEVKCKEEAPLHCESSASTVRRRGLRPRDLNGLVVTSKLPSMETVLVLGREENVLSSNSSDEESIPLIKRKSVRNQMEKDESDDEDKLSTSEHCEPLTKRVRHTYPDNSKPPFVKKSLVSAREDEIKLPQTFCLEETPEPALYIKSPYEQNEAKFDSPQQSHPHPPLIDSSHMRAELSEEGASSSKKSVTSEYTFFRESINSDRADDVLYLVKQKLESCTDLILAENVADMYQNNIEFNCGELFYNEPQLNEVLLPLMYPDTSNGHNSDVEDEMKFLEYDHLNVDDDVDSISKMTQFDIASSSKGEVKVSLICNPSKTHFVIPSLESVVKVVEEKYERFKIIDPDFSVMKFMENVCECFMAMATQSSADKHLNSFPQTKKSDSQETPGKIYCPNNLDNHQSNSNCSAKIQDLIKIAPSVPKAVALSDLEGLHCISGFKIPDIIDIPCLRKRRMHILKDTKIKHSCGVAGTQKHHISFTEVKYQDDVIHIEDITRGEETMKVSLVHSGSSEDLPTFMYIQKSIVYDKAYVNFTLARISDEECCSHCFGDCLASPIPCECARETGGEFSYTYEGLLKEKFLEECISLNQDPKAHNFFHCKERCPLEISNNKHEINCCKGHLVKKFIKECWSKCGCNKNCGNRVVQRGLTVNLQVFQTPEGKGWGLRTLENLPRGAFVFEHVGEIVTNTELFARMVQTRGNDKHTYPVLLDADWGSEKVLTDEVALCLDATFYGNVARFLNHRCGDATLIDIPVEIETPDHHYHHVAFFTTREVAAMEELTWDYGINFNDQEDPVKAFRCLCGSSLCRDPRQPKRKLKMLSCPMAL</sequence>
<proteinExistence type="predicted"/>
<evidence type="ECO:0000313" key="2">
    <source>
        <dbReference type="Proteomes" id="UP000828941"/>
    </source>
</evidence>
<dbReference type="EMBL" id="CM039430">
    <property type="protein sequence ID" value="KAI4345881.1"/>
    <property type="molecule type" value="Genomic_DNA"/>
</dbReference>
<accession>A0ACB9PBZ7</accession>
<organism evidence="1 2">
    <name type="scientific">Bauhinia variegata</name>
    <name type="common">Purple orchid tree</name>
    <name type="synonym">Phanera variegata</name>
    <dbReference type="NCBI Taxonomy" id="167791"/>
    <lineage>
        <taxon>Eukaryota</taxon>
        <taxon>Viridiplantae</taxon>
        <taxon>Streptophyta</taxon>
        <taxon>Embryophyta</taxon>
        <taxon>Tracheophyta</taxon>
        <taxon>Spermatophyta</taxon>
        <taxon>Magnoliopsida</taxon>
        <taxon>eudicotyledons</taxon>
        <taxon>Gunneridae</taxon>
        <taxon>Pentapetalae</taxon>
        <taxon>rosids</taxon>
        <taxon>fabids</taxon>
        <taxon>Fabales</taxon>
        <taxon>Fabaceae</taxon>
        <taxon>Cercidoideae</taxon>
        <taxon>Cercideae</taxon>
        <taxon>Bauhiniinae</taxon>
        <taxon>Bauhinia</taxon>
    </lineage>
</organism>
<name>A0ACB9PBZ7_BAUVA</name>
<protein>
    <submittedName>
        <fullName evidence="1">Uncharacterized protein</fullName>
    </submittedName>
</protein>
<reference evidence="1 2" key="1">
    <citation type="journal article" date="2022" name="DNA Res.">
        <title>Chromosomal-level genome assembly of the orchid tree Bauhinia variegata (Leguminosae; Cercidoideae) supports the allotetraploid origin hypothesis of Bauhinia.</title>
        <authorList>
            <person name="Zhong Y."/>
            <person name="Chen Y."/>
            <person name="Zheng D."/>
            <person name="Pang J."/>
            <person name="Liu Y."/>
            <person name="Luo S."/>
            <person name="Meng S."/>
            <person name="Qian L."/>
            <person name="Wei D."/>
            <person name="Dai S."/>
            <person name="Zhou R."/>
        </authorList>
    </citation>
    <scope>NUCLEOTIDE SEQUENCE [LARGE SCALE GENOMIC DNA]</scope>
    <source>
        <strain evidence="1">BV-YZ2020</strain>
    </source>
</reference>
<evidence type="ECO:0000313" key="1">
    <source>
        <dbReference type="EMBL" id="KAI4345881.1"/>
    </source>
</evidence>
<dbReference type="Proteomes" id="UP000828941">
    <property type="component" value="Chromosome 5"/>
</dbReference>
<gene>
    <name evidence="1" type="ORF">L6164_012968</name>
</gene>
<keyword evidence="2" id="KW-1185">Reference proteome</keyword>
<comment type="caution">
    <text evidence="1">The sequence shown here is derived from an EMBL/GenBank/DDBJ whole genome shotgun (WGS) entry which is preliminary data.</text>
</comment>